<keyword evidence="2 7" id="KW-0812">Transmembrane</keyword>
<dbReference type="Proteomes" id="UP000799770">
    <property type="component" value="Unassembled WGS sequence"/>
</dbReference>
<feature type="compositionally biased region" description="Polar residues" evidence="6">
    <location>
        <begin position="18"/>
        <end position="35"/>
    </location>
</feature>
<keyword evidence="5 7" id="KW-0472">Membrane</keyword>
<keyword evidence="4 7" id="KW-1133">Transmembrane helix</keyword>
<dbReference type="InterPro" id="IPR021013">
    <property type="entry name" value="ATPase_Vma12"/>
</dbReference>
<evidence type="ECO:0000256" key="6">
    <source>
        <dbReference type="SAM" id="MobiDB-lite"/>
    </source>
</evidence>
<evidence type="ECO:0000256" key="1">
    <source>
        <dbReference type="ARBA" id="ARBA00004477"/>
    </source>
</evidence>
<dbReference type="AlphaFoldDB" id="A0A6A5Z928"/>
<sequence length="277" mass="30821">MVLFTVTPAIVRALSTAQSTAPEELSKLQQSSEPSLSDPKEGNPISHSQLIDIAKLLKTHKAALQPPENENERPSYTLASLLKGARVYIPPPAPKPEPSSEYKALMTRLRREEESRAYERLLNPHPPAESFSQRFPTASPHAFLDTAHNIKKGDVAEEDEVSFEEVHRQIILIINVLVSIVACSVFIWVAARHWSVGKRLGLSMSGSGVIAVAEVVIYSGYVRRVKEAKTRERKKPEIKEIIESWVIDGKEKDGSVAATGVKEKGEDSMRFRKGKHR</sequence>
<feature type="transmembrane region" description="Helical" evidence="7">
    <location>
        <begin position="202"/>
        <end position="221"/>
    </location>
</feature>
<evidence type="ECO:0000313" key="8">
    <source>
        <dbReference type="EMBL" id="KAF2115237.1"/>
    </source>
</evidence>
<feature type="region of interest" description="Disordered" evidence="6">
    <location>
        <begin position="257"/>
        <end position="277"/>
    </location>
</feature>
<feature type="transmembrane region" description="Helical" evidence="7">
    <location>
        <begin position="170"/>
        <end position="190"/>
    </location>
</feature>
<gene>
    <name evidence="8" type="ORF">BDV96DRAFT_492801</name>
</gene>
<keyword evidence="9" id="KW-1185">Reference proteome</keyword>
<evidence type="ECO:0000256" key="2">
    <source>
        <dbReference type="ARBA" id="ARBA00022692"/>
    </source>
</evidence>
<comment type="subcellular location">
    <subcellularLocation>
        <location evidence="1">Endoplasmic reticulum membrane</location>
        <topology evidence="1">Multi-pass membrane protein</topology>
    </subcellularLocation>
</comment>
<reference evidence="8" key="1">
    <citation type="journal article" date="2020" name="Stud. Mycol.">
        <title>101 Dothideomycetes genomes: a test case for predicting lifestyles and emergence of pathogens.</title>
        <authorList>
            <person name="Haridas S."/>
            <person name="Albert R."/>
            <person name="Binder M."/>
            <person name="Bloem J."/>
            <person name="Labutti K."/>
            <person name="Salamov A."/>
            <person name="Andreopoulos B."/>
            <person name="Baker S."/>
            <person name="Barry K."/>
            <person name="Bills G."/>
            <person name="Bluhm B."/>
            <person name="Cannon C."/>
            <person name="Castanera R."/>
            <person name="Culley D."/>
            <person name="Daum C."/>
            <person name="Ezra D."/>
            <person name="Gonzalez J."/>
            <person name="Henrissat B."/>
            <person name="Kuo A."/>
            <person name="Liang C."/>
            <person name="Lipzen A."/>
            <person name="Lutzoni F."/>
            <person name="Magnuson J."/>
            <person name="Mondo S."/>
            <person name="Nolan M."/>
            <person name="Ohm R."/>
            <person name="Pangilinan J."/>
            <person name="Park H.-J."/>
            <person name="Ramirez L."/>
            <person name="Alfaro M."/>
            <person name="Sun H."/>
            <person name="Tritt A."/>
            <person name="Yoshinaga Y."/>
            <person name="Zwiers L.-H."/>
            <person name="Turgeon B."/>
            <person name="Goodwin S."/>
            <person name="Spatafora J."/>
            <person name="Crous P."/>
            <person name="Grigoriev I."/>
        </authorList>
    </citation>
    <scope>NUCLEOTIDE SEQUENCE</scope>
    <source>
        <strain evidence="8">CBS 627.86</strain>
    </source>
</reference>
<name>A0A6A5Z928_9PLEO</name>
<accession>A0A6A5Z928</accession>
<organism evidence="8 9">
    <name type="scientific">Lophiotrema nucula</name>
    <dbReference type="NCBI Taxonomy" id="690887"/>
    <lineage>
        <taxon>Eukaryota</taxon>
        <taxon>Fungi</taxon>
        <taxon>Dikarya</taxon>
        <taxon>Ascomycota</taxon>
        <taxon>Pezizomycotina</taxon>
        <taxon>Dothideomycetes</taxon>
        <taxon>Pleosporomycetidae</taxon>
        <taxon>Pleosporales</taxon>
        <taxon>Lophiotremataceae</taxon>
        <taxon>Lophiotrema</taxon>
    </lineage>
</organism>
<feature type="region of interest" description="Disordered" evidence="6">
    <location>
        <begin position="18"/>
        <end position="45"/>
    </location>
</feature>
<evidence type="ECO:0000256" key="7">
    <source>
        <dbReference type="SAM" id="Phobius"/>
    </source>
</evidence>
<proteinExistence type="predicted"/>
<feature type="compositionally biased region" description="Basic and acidic residues" evidence="6">
    <location>
        <begin position="261"/>
        <end position="270"/>
    </location>
</feature>
<dbReference type="EMBL" id="ML977323">
    <property type="protein sequence ID" value="KAF2115237.1"/>
    <property type="molecule type" value="Genomic_DNA"/>
</dbReference>
<evidence type="ECO:0000256" key="3">
    <source>
        <dbReference type="ARBA" id="ARBA00022824"/>
    </source>
</evidence>
<evidence type="ECO:0000256" key="4">
    <source>
        <dbReference type="ARBA" id="ARBA00022989"/>
    </source>
</evidence>
<dbReference type="GO" id="GO:0070072">
    <property type="term" value="P:vacuolar proton-transporting V-type ATPase complex assembly"/>
    <property type="evidence" value="ECO:0007669"/>
    <property type="project" value="InterPro"/>
</dbReference>
<dbReference type="PANTHER" id="PTHR31394:SF1">
    <property type="entry name" value="TRANSMEMBRANE PROTEIN 199"/>
    <property type="match status" value="1"/>
</dbReference>
<evidence type="ECO:0000256" key="5">
    <source>
        <dbReference type="ARBA" id="ARBA00023136"/>
    </source>
</evidence>
<evidence type="ECO:0000313" key="9">
    <source>
        <dbReference type="Proteomes" id="UP000799770"/>
    </source>
</evidence>
<dbReference type="PANTHER" id="PTHR31394">
    <property type="entry name" value="TRANSMEMBRANE PROTEIN 199"/>
    <property type="match status" value="1"/>
</dbReference>
<dbReference type="GO" id="GO:0005789">
    <property type="term" value="C:endoplasmic reticulum membrane"/>
    <property type="evidence" value="ECO:0007669"/>
    <property type="project" value="UniProtKB-SubCell"/>
</dbReference>
<protein>
    <submittedName>
        <fullName evidence="8">Endoplasmic reticulum-based factor for assembly of V-ATPase-domain-containing protein</fullName>
    </submittedName>
</protein>
<keyword evidence="3" id="KW-0256">Endoplasmic reticulum</keyword>
<dbReference type="OrthoDB" id="19981at2759"/>
<dbReference type="Pfam" id="PF11712">
    <property type="entry name" value="Vma12"/>
    <property type="match status" value="1"/>
</dbReference>